<proteinExistence type="predicted"/>
<dbReference type="OrthoDB" id="76388at2759"/>
<dbReference type="SUPFAM" id="SSF51445">
    <property type="entry name" value="(Trans)glycosidases"/>
    <property type="match status" value="1"/>
</dbReference>
<dbReference type="InterPro" id="IPR011583">
    <property type="entry name" value="Chitinase_II/V-like_cat"/>
</dbReference>
<dbReference type="InterPro" id="IPR050314">
    <property type="entry name" value="Glycosyl_Hydrlase_18"/>
</dbReference>
<protein>
    <submittedName>
        <fullName evidence="3">Chitinase</fullName>
    </submittedName>
</protein>
<dbReference type="PANTHER" id="PTHR11177:SF392">
    <property type="entry name" value="HAP41P"/>
    <property type="match status" value="1"/>
</dbReference>
<dbReference type="STRING" id="61395.A0A1Y1VXW1"/>
<organism evidence="3 4">
    <name type="scientific">Linderina pennispora</name>
    <dbReference type="NCBI Taxonomy" id="61395"/>
    <lineage>
        <taxon>Eukaryota</taxon>
        <taxon>Fungi</taxon>
        <taxon>Fungi incertae sedis</taxon>
        <taxon>Zoopagomycota</taxon>
        <taxon>Kickxellomycotina</taxon>
        <taxon>Kickxellomycetes</taxon>
        <taxon>Kickxellales</taxon>
        <taxon>Kickxellaceae</taxon>
        <taxon>Linderina</taxon>
    </lineage>
</organism>
<sequence>MRPGISHTIAVAALAALAAATSCGPSSRYVVGYYPTWKRNALLNLDMSKITHLQLAFGIPTDEGTFTFDGEWFLPSLVREARSSKTKISLTIGGWTGSNRFSSIMQDVHKRGALVKSIGDFIEKYELDGAEIDWEYPGRAASKCNKFSPQDSANLLRFLHALRSNFHARFPDEQKLISLAVRVQPFDDANGPMSDVSPFAEFVDYASIMAFDINGVWANSTGPNAPFDYQHNRGLQLSYTQAIDQWLAAKWPADKLVAGVPFYGRSLTTREVIVAKDGADMYVPFANEVPQGDLDDALWYDVCENVNSMSGIWNYRHLRDQGLLRTANTTTDDWIRIWDHTSSTPWLYNPQLRRFITYDDQESLAKKVDYARNKGIKGMMVWALNGD</sequence>
<comment type="caution">
    <text evidence="3">The sequence shown here is derived from an EMBL/GenBank/DDBJ whole genome shotgun (WGS) entry which is preliminary data.</text>
</comment>
<dbReference type="RefSeq" id="XP_040740145.1">
    <property type="nucleotide sequence ID" value="XM_040885166.1"/>
</dbReference>
<dbReference type="PROSITE" id="PS51910">
    <property type="entry name" value="GH18_2"/>
    <property type="match status" value="1"/>
</dbReference>
<evidence type="ECO:0000313" key="3">
    <source>
        <dbReference type="EMBL" id="ORX66118.1"/>
    </source>
</evidence>
<dbReference type="GO" id="GO:0008061">
    <property type="term" value="F:chitin binding"/>
    <property type="evidence" value="ECO:0007669"/>
    <property type="project" value="InterPro"/>
</dbReference>
<dbReference type="GeneID" id="63801814"/>
<dbReference type="InterPro" id="IPR029070">
    <property type="entry name" value="Chitinase_insertion_sf"/>
</dbReference>
<accession>A0A1Y1VXW1</accession>
<gene>
    <name evidence="3" type="ORF">DL89DRAFT_249575</name>
</gene>
<dbReference type="Proteomes" id="UP000193922">
    <property type="component" value="Unassembled WGS sequence"/>
</dbReference>
<reference evidence="3 4" key="1">
    <citation type="submission" date="2016-07" db="EMBL/GenBank/DDBJ databases">
        <title>Pervasive Adenine N6-methylation of Active Genes in Fungi.</title>
        <authorList>
            <consortium name="DOE Joint Genome Institute"/>
            <person name="Mondo S.J."/>
            <person name="Dannebaum R.O."/>
            <person name="Kuo R.C."/>
            <person name="Labutti K."/>
            <person name="Haridas S."/>
            <person name="Kuo A."/>
            <person name="Salamov A."/>
            <person name="Ahrendt S.R."/>
            <person name="Lipzen A."/>
            <person name="Sullivan W."/>
            <person name="Andreopoulos W.B."/>
            <person name="Clum A."/>
            <person name="Lindquist E."/>
            <person name="Daum C."/>
            <person name="Ramamoorthy G.K."/>
            <person name="Gryganskyi A."/>
            <person name="Culley D."/>
            <person name="Magnuson J.K."/>
            <person name="James T.Y."/>
            <person name="O'Malley M.A."/>
            <person name="Stajich J.E."/>
            <person name="Spatafora J.W."/>
            <person name="Visel A."/>
            <person name="Grigoriev I.V."/>
        </authorList>
    </citation>
    <scope>NUCLEOTIDE SEQUENCE [LARGE SCALE GENOMIC DNA]</scope>
    <source>
        <strain evidence="3 4">ATCC 12442</strain>
    </source>
</reference>
<feature type="chain" id="PRO_5010990117" evidence="1">
    <location>
        <begin position="24"/>
        <end position="387"/>
    </location>
</feature>
<dbReference type="PROSITE" id="PS51257">
    <property type="entry name" value="PROKAR_LIPOPROTEIN"/>
    <property type="match status" value="1"/>
</dbReference>
<dbReference type="PANTHER" id="PTHR11177">
    <property type="entry name" value="CHITINASE"/>
    <property type="match status" value="1"/>
</dbReference>
<name>A0A1Y1VXW1_9FUNG</name>
<dbReference type="AlphaFoldDB" id="A0A1Y1VXW1"/>
<dbReference type="Gene3D" id="3.10.50.10">
    <property type="match status" value="1"/>
</dbReference>
<dbReference type="GO" id="GO:0004568">
    <property type="term" value="F:chitinase activity"/>
    <property type="evidence" value="ECO:0007669"/>
    <property type="project" value="TreeGrafter"/>
</dbReference>
<dbReference type="SMART" id="SM00636">
    <property type="entry name" value="Glyco_18"/>
    <property type="match status" value="1"/>
</dbReference>
<dbReference type="GO" id="GO:0005576">
    <property type="term" value="C:extracellular region"/>
    <property type="evidence" value="ECO:0007669"/>
    <property type="project" value="TreeGrafter"/>
</dbReference>
<dbReference type="InterPro" id="IPR001223">
    <property type="entry name" value="Glyco_hydro18_cat"/>
</dbReference>
<keyword evidence="1" id="KW-0732">Signal</keyword>
<dbReference type="Gene3D" id="3.20.20.80">
    <property type="entry name" value="Glycosidases"/>
    <property type="match status" value="1"/>
</dbReference>
<dbReference type="GO" id="GO:0006032">
    <property type="term" value="P:chitin catabolic process"/>
    <property type="evidence" value="ECO:0007669"/>
    <property type="project" value="TreeGrafter"/>
</dbReference>
<dbReference type="GO" id="GO:0005975">
    <property type="term" value="P:carbohydrate metabolic process"/>
    <property type="evidence" value="ECO:0007669"/>
    <property type="project" value="InterPro"/>
</dbReference>
<evidence type="ECO:0000259" key="2">
    <source>
        <dbReference type="PROSITE" id="PS51910"/>
    </source>
</evidence>
<dbReference type="Pfam" id="PF00704">
    <property type="entry name" value="Glyco_hydro_18"/>
    <property type="match status" value="1"/>
</dbReference>
<feature type="domain" description="GH18" evidence="2">
    <location>
        <begin position="28"/>
        <end position="387"/>
    </location>
</feature>
<evidence type="ECO:0000313" key="4">
    <source>
        <dbReference type="Proteomes" id="UP000193922"/>
    </source>
</evidence>
<dbReference type="InterPro" id="IPR017853">
    <property type="entry name" value="GH"/>
</dbReference>
<dbReference type="SUPFAM" id="SSF54556">
    <property type="entry name" value="Chitinase insertion domain"/>
    <property type="match status" value="1"/>
</dbReference>
<dbReference type="EMBL" id="MCFD01000017">
    <property type="protein sequence ID" value="ORX66118.1"/>
    <property type="molecule type" value="Genomic_DNA"/>
</dbReference>
<evidence type="ECO:0000256" key="1">
    <source>
        <dbReference type="SAM" id="SignalP"/>
    </source>
</evidence>
<feature type="non-terminal residue" evidence="3">
    <location>
        <position position="387"/>
    </location>
</feature>
<feature type="signal peptide" evidence="1">
    <location>
        <begin position="1"/>
        <end position="23"/>
    </location>
</feature>
<keyword evidence="4" id="KW-1185">Reference proteome</keyword>